<dbReference type="CDD" id="cd18746">
    <property type="entry name" value="PIN_VapC4-5_FitB-like"/>
    <property type="match status" value="1"/>
</dbReference>
<dbReference type="PANTHER" id="PTHR33653:SF1">
    <property type="entry name" value="RIBONUCLEASE VAPC2"/>
    <property type="match status" value="1"/>
</dbReference>
<dbReference type="GO" id="GO:0000287">
    <property type="term" value="F:magnesium ion binding"/>
    <property type="evidence" value="ECO:0007669"/>
    <property type="project" value="UniProtKB-UniRule"/>
</dbReference>
<evidence type="ECO:0000313" key="10">
    <source>
        <dbReference type="EMBL" id="VTZ50521.1"/>
    </source>
</evidence>
<feature type="domain" description="PIN" evidence="9">
    <location>
        <begin position="2"/>
        <end position="127"/>
    </location>
</feature>
<dbReference type="GO" id="GO:0004540">
    <property type="term" value="F:RNA nuclease activity"/>
    <property type="evidence" value="ECO:0007669"/>
    <property type="project" value="InterPro"/>
</dbReference>
<dbReference type="InterPro" id="IPR029060">
    <property type="entry name" value="PIN-like_dom_sf"/>
</dbReference>
<dbReference type="Gene3D" id="3.40.50.1010">
    <property type="entry name" value="5'-nuclease"/>
    <property type="match status" value="1"/>
</dbReference>
<sequence>MYLVDTNVISAAAPAGVAPMALVEWMEAHSTSLFLSAVTVAEIEDGIAKLRREAATRKAADLTAWLETVLHLYGDRILAFGADTARIAGAMSDRARGQGQAPGFADIIIAATARHHGLTILSRNRRHFEPLGAAVLDPFTALPAV</sequence>
<evidence type="ECO:0000256" key="2">
    <source>
        <dbReference type="ARBA" id="ARBA00022649"/>
    </source>
</evidence>
<dbReference type="EMBL" id="CABFMQ020000082">
    <property type="protein sequence ID" value="VTZ50521.1"/>
    <property type="molecule type" value="Genomic_DNA"/>
</dbReference>
<keyword evidence="6 8" id="KW-0460">Magnesium</keyword>
<dbReference type="Proteomes" id="UP000485880">
    <property type="component" value="Unassembled WGS sequence"/>
</dbReference>
<evidence type="ECO:0000256" key="7">
    <source>
        <dbReference type="ARBA" id="ARBA00038093"/>
    </source>
</evidence>
<keyword evidence="11" id="KW-1185">Reference proteome</keyword>
<evidence type="ECO:0000256" key="1">
    <source>
        <dbReference type="ARBA" id="ARBA00001946"/>
    </source>
</evidence>
<evidence type="ECO:0000259" key="9">
    <source>
        <dbReference type="Pfam" id="PF01850"/>
    </source>
</evidence>
<dbReference type="AlphaFoldDB" id="A0A8B6M7V6"/>
<keyword evidence="5 8" id="KW-0378">Hydrolase</keyword>
<comment type="similarity">
    <text evidence="7 8">Belongs to the PINc/VapC protein family.</text>
</comment>
<dbReference type="InterPro" id="IPR002716">
    <property type="entry name" value="PIN_dom"/>
</dbReference>
<evidence type="ECO:0000256" key="5">
    <source>
        <dbReference type="ARBA" id="ARBA00022801"/>
    </source>
</evidence>
<feature type="binding site" evidence="8">
    <location>
        <position position="106"/>
    </location>
    <ligand>
        <name>Mg(2+)</name>
        <dbReference type="ChEBI" id="CHEBI:18420"/>
    </ligand>
</feature>
<comment type="cofactor">
    <cofactor evidence="1 8">
        <name>Mg(2+)</name>
        <dbReference type="ChEBI" id="CHEBI:18420"/>
    </cofactor>
</comment>
<evidence type="ECO:0000313" key="11">
    <source>
        <dbReference type="Proteomes" id="UP000485880"/>
    </source>
</evidence>
<keyword evidence="4 8" id="KW-0479">Metal-binding</keyword>
<dbReference type="InterPro" id="IPR022907">
    <property type="entry name" value="VapC_family"/>
</dbReference>
<dbReference type="SUPFAM" id="SSF88723">
    <property type="entry name" value="PIN domain-like"/>
    <property type="match status" value="1"/>
</dbReference>
<evidence type="ECO:0000256" key="6">
    <source>
        <dbReference type="ARBA" id="ARBA00022842"/>
    </source>
</evidence>
<evidence type="ECO:0000256" key="3">
    <source>
        <dbReference type="ARBA" id="ARBA00022722"/>
    </source>
</evidence>
<dbReference type="InterPro" id="IPR050556">
    <property type="entry name" value="Type_II_TA_system_RNase"/>
</dbReference>
<dbReference type="EC" id="3.1.-.-" evidence="8"/>
<dbReference type="Pfam" id="PF01850">
    <property type="entry name" value="PIN"/>
    <property type="match status" value="1"/>
</dbReference>
<evidence type="ECO:0000256" key="8">
    <source>
        <dbReference type="HAMAP-Rule" id="MF_00265"/>
    </source>
</evidence>
<keyword evidence="3 8" id="KW-0540">Nuclease</keyword>
<name>A0A8B6M7V6_METTU</name>
<proteinExistence type="inferred from homology"/>
<dbReference type="GO" id="GO:0090729">
    <property type="term" value="F:toxin activity"/>
    <property type="evidence" value="ECO:0007669"/>
    <property type="project" value="UniProtKB-KW"/>
</dbReference>
<comment type="function">
    <text evidence="8">Toxic component of a toxin-antitoxin (TA) system. An RNase.</text>
</comment>
<organism evidence="10 11">
    <name type="scientific">Methylocella tundrae</name>
    <dbReference type="NCBI Taxonomy" id="227605"/>
    <lineage>
        <taxon>Bacteria</taxon>
        <taxon>Pseudomonadati</taxon>
        <taxon>Pseudomonadota</taxon>
        <taxon>Alphaproteobacteria</taxon>
        <taxon>Hyphomicrobiales</taxon>
        <taxon>Beijerinckiaceae</taxon>
        <taxon>Methylocella</taxon>
    </lineage>
</organism>
<accession>A0A8B6M7V6</accession>
<protein>
    <recommendedName>
        <fullName evidence="8">Ribonuclease VapC</fullName>
        <shortName evidence="8">RNase VapC</shortName>
        <ecNumber evidence="8">3.1.-.-</ecNumber>
    </recommendedName>
    <alternativeName>
        <fullName evidence="8">Toxin VapC</fullName>
    </alternativeName>
</protein>
<dbReference type="RefSeq" id="WP_174512590.1">
    <property type="nucleotide sequence ID" value="NZ_CABFMQ020000082.1"/>
</dbReference>
<dbReference type="GO" id="GO:0016787">
    <property type="term" value="F:hydrolase activity"/>
    <property type="evidence" value="ECO:0007669"/>
    <property type="project" value="UniProtKB-KW"/>
</dbReference>
<reference evidence="10 11" key="1">
    <citation type="submission" date="2019-05" db="EMBL/GenBank/DDBJ databases">
        <authorList>
            <person name="Farhan Ul Haque M."/>
        </authorList>
    </citation>
    <scope>NUCLEOTIDE SEQUENCE [LARGE SCALE GENOMIC DNA]</scope>
    <source>
        <strain evidence="10">2</strain>
    </source>
</reference>
<keyword evidence="8" id="KW-0800">Toxin</keyword>
<comment type="caution">
    <text evidence="10">The sequence shown here is derived from an EMBL/GenBank/DDBJ whole genome shotgun (WGS) entry which is preliminary data.</text>
</comment>
<keyword evidence="2 8" id="KW-1277">Toxin-antitoxin system</keyword>
<evidence type="ECO:0000256" key="4">
    <source>
        <dbReference type="ARBA" id="ARBA00022723"/>
    </source>
</evidence>
<dbReference type="PANTHER" id="PTHR33653">
    <property type="entry name" value="RIBONUCLEASE VAPC2"/>
    <property type="match status" value="1"/>
</dbReference>
<dbReference type="HAMAP" id="MF_00265">
    <property type="entry name" value="VapC_Nob1"/>
    <property type="match status" value="1"/>
</dbReference>
<gene>
    <name evidence="8 10" type="primary">vapC</name>
    <name evidence="10" type="ORF">MPC4_250029</name>
</gene>
<feature type="binding site" evidence="8">
    <location>
        <position position="5"/>
    </location>
    <ligand>
        <name>Mg(2+)</name>
        <dbReference type="ChEBI" id="CHEBI:18420"/>
    </ligand>
</feature>